<dbReference type="InterPro" id="IPR009045">
    <property type="entry name" value="Zn_M74/Hedgehog-like"/>
</dbReference>
<evidence type="ECO:0000256" key="1">
    <source>
        <dbReference type="SAM" id="MobiDB-lite"/>
    </source>
</evidence>
<dbReference type="PANTHER" id="PTHR34385">
    <property type="entry name" value="D-ALANYL-D-ALANINE CARBOXYPEPTIDASE"/>
    <property type="match status" value="1"/>
</dbReference>
<dbReference type="SUPFAM" id="SSF55166">
    <property type="entry name" value="Hedgehog/DD-peptidase"/>
    <property type="match status" value="1"/>
</dbReference>
<sequence length="289" mass="31346">MRLASALTGTVLASALLLSAAPASLAAPAEDLPAVESAQLSDASSMLALINPTTKLSPEDYTPTKLVSVGGTGLTLRAEAAQAVEDLIADARAAGHSIKLLSAYRSYERQAALFNQYQSKYGTAYAERISARPGTSEHQLGLAADLGYTNSRAELKEEFGQTPAGIWIAKHASDYGLIIRYPQGKEEITGYKYEPWHVRYIGKEHAKALAESGAETYEEYFQMLSKSLEEPKAEASTVAKEEESDSSDKSEKESAKDSEEVGHGVVKEDDLLVLRFLPPYRDWGFGFTE</sequence>
<evidence type="ECO:0000259" key="3">
    <source>
        <dbReference type="Pfam" id="PF02557"/>
    </source>
</evidence>
<dbReference type="InterPro" id="IPR052179">
    <property type="entry name" value="DD-CPase-like"/>
</dbReference>
<accession>A0AAU6WDH6</accession>
<protein>
    <submittedName>
        <fullName evidence="4">M15 family metallopeptidase</fullName>
    </submittedName>
</protein>
<dbReference type="Gene3D" id="3.30.1380.10">
    <property type="match status" value="1"/>
</dbReference>
<dbReference type="InterPro" id="IPR003709">
    <property type="entry name" value="VanY-like_core_dom"/>
</dbReference>
<dbReference type="Pfam" id="PF02557">
    <property type="entry name" value="VanY"/>
    <property type="match status" value="1"/>
</dbReference>
<feature type="compositionally biased region" description="Basic and acidic residues" evidence="1">
    <location>
        <begin position="246"/>
        <end position="263"/>
    </location>
</feature>
<keyword evidence="5" id="KW-1185">Reference proteome</keyword>
<dbReference type="CDD" id="cd14852">
    <property type="entry name" value="LD-carboxypeptidase"/>
    <property type="match status" value="1"/>
</dbReference>
<dbReference type="EMBL" id="CP125942">
    <property type="protein sequence ID" value="XAO45188.1"/>
    <property type="molecule type" value="Genomic_DNA"/>
</dbReference>
<dbReference type="PANTHER" id="PTHR34385:SF1">
    <property type="entry name" value="PEPTIDOGLYCAN L-ALANYL-D-GLUTAMATE ENDOPEPTIDASE CWLK"/>
    <property type="match status" value="1"/>
</dbReference>
<evidence type="ECO:0000313" key="5">
    <source>
        <dbReference type="Proteomes" id="UP001486888"/>
    </source>
</evidence>
<feature type="signal peptide" evidence="2">
    <location>
        <begin position="1"/>
        <end position="26"/>
    </location>
</feature>
<proteinExistence type="predicted"/>
<dbReference type="KEGG" id="gey:QMQ05_12625"/>
<feature type="chain" id="PRO_5043504151" evidence="2">
    <location>
        <begin position="27"/>
        <end position="289"/>
    </location>
</feature>
<evidence type="ECO:0000313" key="4">
    <source>
        <dbReference type="EMBL" id="XAO45188.1"/>
    </source>
</evidence>
<dbReference type="RefSeq" id="WP_345470504.1">
    <property type="nucleotide sequence ID" value="NZ_CP125942.1"/>
</dbReference>
<reference evidence="4 5" key="1">
    <citation type="submission" date="2023-05" db="EMBL/GenBank/DDBJ databases">
        <title>Glutamicibacter sp. B1, complete genome.</title>
        <authorList>
            <person name="Long Y.H."/>
            <person name="Fang T."/>
            <person name="Li X.Y."/>
        </authorList>
    </citation>
    <scope>NUCLEOTIDE SEQUENCE [LARGE SCALE GENOMIC DNA]</scope>
    <source>
        <strain evidence="4 5">B1</strain>
    </source>
</reference>
<keyword evidence="2" id="KW-0732">Signal</keyword>
<dbReference type="AlphaFoldDB" id="A0AAU6WDH6"/>
<organism evidence="4 5">
    <name type="scientific">Glutamicibacter ectropisis</name>
    <dbReference type="NCBI Taxonomy" id="3046593"/>
    <lineage>
        <taxon>Bacteria</taxon>
        <taxon>Bacillati</taxon>
        <taxon>Actinomycetota</taxon>
        <taxon>Actinomycetes</taxon>
        <taxon>Micrococcales</taxon>
        <taxon>Micrococcaceae</taxon>
        <taxon>Glutamicibacter</taxon>
    </lineage>
</organism>
<dbReference type="Proteomes" id="UP001486888">
    <property type="component" value="Chromosome"/>
</dbReference>
<dbReference type="GO" id="GO:0006508">
    <property type="term" value="P:proteolysis"/>
    <property type="evidence" value="ECO:0007669"/>
    <property type="project" value="InterPro"/>
</dbReference>
<feature type="domain" description="D-alanyl-D-alanine carboxypeptidase-like core" evidence="3">
    <location>
        <begin position="75"/>
        <end position="203"/>
    </location>
</feature>
<name>A0AAU6WDH6_9MICC</name>
<evidence type="ECO:0000256" key="2">
    <source>
        <dbReference type="SAM" id="SignalP"/>
    </source>
</evidence>
<dbReference type="GO" id="GO:0008233">
    <property type="term" value="F:peptidase activity"/>
    <property type="evidence" value="ECO:0007669"/>
    <property type="project" value="InterPro"/>
</dbReference>
<dbReference type="InterPro" id="IPR058193">
    <property type="entry name" value="VanY/YodJ_core_dom"/>
</dbReference>
<gene>
    <name evidence="4" type="ORF">QMQ05_12625</name>
</gene>
<feature type="region of interest" description="Disordered" evidence="1">
    <location>
        <begin position="232"/>
        <end position="263"/>
    </location>
</feature>